<accession>A0ABU0CSS9</accession>
<proteinExistence type="predicted"/>
<sequence length="27" mass="3148">MNFVFIVNNMGKHDLYYKNVVEKSSGI</sequence>
<dbReference type="EMBL" id="JAUSUQ010000005">
    <property type="protein sequence ID" value="MDQ0338914.1"/>
    <property type="molecule type" value="Genomic_DNA"/>
</dbReference>
<comment type="caution">
    <text evidence="1">The sequence shown here is derived from an EMBL/GenBank/DDBJ whole genome shotgun (WGS) entry which is preliminary data.</text>
</comment>
<reference evidence="1 2" key="1">
    <citation type="submission" date="2023-07" db="EMBL/GenBank/DDBJ databases">
        <title>Genomic Encyclopedia of Type Strains, Phase IV (KMG-IV): sequencing the most valuable type-strain genomes for metagenomic binning, comparative biology and taxonomic classification.</title>
        <authorList>
            <person name="Goeker M."/>
        </authorList>
    </citation>
    <scope>NUCLEOTIDE SEQUENCE [LARGE SCALE GENOMIC DNA]</scope>
    <source>
        <strain evidence="1 2">DSM 17740</strain>
    </source>
</reference>
<organism evidence="1 2">
    <name type="scientific">Caldalkalibacillus uzonensis</name>
    <dbReference type="NCBI Taxonomy" id="353224"/>
    <lineage>
        <taxon>Bacteria</taxon>
        <taxon>Bacillati</taxon>
        <taxon>Bacillota</taxon>
        <taxon>Bacilli</taxon>
        <taxon>Bacillales</taxon>
        <taxon>Bacillaceae</taxon>
        <taxon>Caldalkalibacillus</taxon>
    </lineage>
</organism>
<name>A0ABU0CSS9_9BACI</name>
<keyword evidence="2" id="KW-1185">Reference proteome</keyword>
<evidence type="ECO:0000313" key="2">
    <source>
        <dbReference type="Proteomes" id="UP001232445"/>
    </source>
</evidence>
<evidence type="ECO:0000313" key="1">
    <source>
        <dbReference type="EMBL" id="MDQ0338914.1"/>
    </source>
</evidence>
<protein>
    <submittedName>
        <fullName evidence="1">Uncharacterized protein</fullName>
    </submittedName>
</protein>
<gene>
    <name evidence="1" type="ORF">J2S00_001700</name>
</gene>
<dbReference type="Proteomes" id="UP001232445">
    <property type="component" value="Unassembled WGS sequence"/>
</dbReference>